<proteinExistence type="predicted"/>
<keyword evidence="3" id="KW-1185">Reference proteome</keyword>
<evidence type="ECO:0000256" key="1">
    <source>
        <dbReference type="SAM" id="MobiDB-lite"/>
    </source>
</evidence>
<evidence type="ECO:0000313" key="3">
    <source>
        <dbReference type="Proteomes" id="UP000017836"/>
    </source>
</evidence>
<dbReference type="EMBL" id="KI394485">
    <property type="protein sequence ID" value="ERN02829.1"/>
    <property type="molecule type" value="Genomic_DNA"/>
</dbReference>
<reference evidence="3" key="1">
    <citation type="journal article" date="2013" name="Science">
        <title>The Amborella genome and the evolution of flowering plants.</title>
        <authorList>
            <consortium name="Amborella Genome Project"/>
        </authorList>
    </citation>
    <scope>NUCLEOTIDE SEQUENCE [LARGE SCALE GENOMIC DNA]</scope>
</reference>
<dbReference type="HOGENOM" id="CLU_907167_0_0_1"/>
<dbReference type="AlphaFoldDB" id="W1P5A2"/>
<dbReference type="Gramene" id="ERN02829">
    <property type="protein sequence ID" value="ERN02829"/>
    <property type="gene ID" value="AMTR_s00086p00145680"/>
</dbReference>
<accession>W1P5A2</accession>
<protein>
    <submittedName>
        <fullName evidence="2">Uncharacterized protein</fullName>
    </submittedName>
</protein>
<organism evidence="2 3">
    <name type="scientific">Amborella trichopoda</name>
    <dbReference type="NCBI Taxonomy" id="13333"/>
    <lineage>
        <taxon>Eukaryota</taxon>
        <taxon>Viridiplantae</taxon>
        <taxon>Streptophyta</taxon>
        <taxon>Embryophyta</taxon>
        <taxon>Tracheophyta</taxon>
        <taxon>Spermatophyta</taxon>
        <taxon>Magnoliopsida</taxon>
        <taxon>Amborellales</taxon>
        <taxon>Amborellaceae</taxon>
        <taxon>Amborella</taxon>
    </lineage>
</organism>
<dbReference type="Proteomes" id="UP000017836">
    <property type="component" value="Unassembled WGS sequence"/>
</dbReference>
<name>W1P5A2_AMBTC</name>
<feature type="region of interest" description="Disordered" evidence="1">
    <location>
        <begin position="81"/>
        <end position="102"/>
    </location>
</feature>
<evidence type="ECO:0000313" key="2">
    <source>
        <dbReference type="EMBL" id="ERN02829.1"/>
    </source>
</evidence>
<gene>
    <name evidence="2" type="ORF">AMTR_s00086p00145680</name>
</gene>
<sequence>MLRITGMKVKVRGPGEAHRFLANISFFSHGSPFPVGGLTDQVYTDAFGKVFDKHTTETQEAMYLLIVRGCILPYRGAKKKGIKKRDVESPEPSNTTEPEVRRKITRLSKRALSSPDAFPLVQYALSEAADLPIKPKKRAKTKASPSPTLRYETSFSLSCQSESVTPRMVEIKPPIYGSPTESEIVPPEIVQPSTLSSLSQGDFLCIIIEEGNILEYDTEAISVALDIEMTASKVHISKAKPQFQPDISLNVEPPSELEVPSSESLALVPQKPAIIVAVSPLAMIEDRVGSEESRGSKQISRVKEAEL</sequence>